<protein>
    <submittedName>
        <fullName evidence="2">Uncharacterized protein</fullName>
    </submittedName>
</protein>
<keyword evidence="3" id="KW-1185">Reference proteome</keyword>
<name>A0A077L7B0_9BACT</name>
<dbReference type="STRING" id="29554.MCAN360_0604"/>
<organism evidence="2 3">
    <name type="scientific">Metamycoplasma canadense</name>
    <dbReference type="NCBI Taxonomy" id="29554"/>
    <lineage>
        <taxon>Bacteria</taxon>
        <taxon>Bacillati</taxon>
        <taxon>Mycoplasmatota</taxon>
        <taxon>Mycoplasmoidales</taxon>
        <taxon>Metamycoplasmataceae</taxon>
        <taxon>Metamycoplasma</taxon>
    </lineage>
</organism>
<evidence type="ECO:0000313" key="2">
    <source>
        <dbReference type="EMBL" id="BAP39691.1"/>
    </source>
</evidence>
<keyword evidence="1" id="KW-0472">Membrane</keyword>
<feature type="transmembrane region" description="Helical" evidence="1">
    <location>
        <begin position="112"/>
        <end position="132"/>
    </location>
</feature>
<dbReference type="RefSeq" id="WP_045434048.1">
    <property type="nucleotide sequence ID" value="NZ_AP014631.1"/>
</dbReference>
<accession>A0A077L7B0</accession>
<dbReference type="KEGG" id="mcan:MCAN360_0604"/>
<keyword evidence="1" id="KW-1133">Transmembrane helix</keyword>
<dbReference type="HOGENOM" id="CLU_1883428_0_0_14"/>
<evidence type="ECO:0000256" key="1">
    <source>
        <dbReference type="SAM" id="Phobius"/>
    </source>
</evidence>
<reference evidence="3" key="1">
    <citation type="journal article" date="2014" name="Genome Announc.">
        <title>Complete Genome Sequence of Mycoplasma canadense Strain HAZ 360_1 from Bovine Mastitic Milk in Japan.</title>
        <authorList>
            <person name="Hata E."/>
        </authorList>
    </citation>
    <scope>NUCLEOTIDE SEQUENCE [LARGE SCALE GENOMIC DNA]</scope>
    <source>
        <strain evidence="3">HAZ360_1</strain>
    </source>
</reference>
<evidence type="ECO:0000313" key="3">
    <source>
        <dbReference type="Proteomes" id="UP000031641"/>
    </source>
</evidence>
<dbReference type="OrthoDB" id="398387at2"/>
<dbReference type="AlphaFoldDB" id="A0A077L7B0"/>
<sequence>MAKLLKAQKQKDTRTLKYDPENDNISRIITEFQTYKKNAKFYKSYSEMEIFSLFQKIRFMKIEDEKSFEQIEESKKRQNKIRLKYNNFIEYEKWSDSPLADKTRPLSKAKRILIISVFILIIISLLLVIIGLNKWW</sequence>
<keyword evidence="1" id="KW-0812">Transmembrane</keyword>
<dbReference type="EMBL" id="AP014631">
    <property type="protein sequence ID" value="BAP39691.1"/>
    <property type="molecule type" value="Genomic_DNA"/>
</dbReference>
<dbReference type="Proteomes" id="UP000031641">
    <property type="component" value="Chromosome"/>
</dbReference>
<gene>
    <name evidence="2" type="ORF">MCAN360_0604</name>
</gene>
<proteinExistence type="predicted"/>